<evidence type="ECO:0000313" key="2">
    <source>
        <dbReference type="Proteomes" id="UP000011864"/>
    </source>
</evidence>
<organism evidence="1 2">
    <name type="scientific">Paraglaciecola psychrophila 170</name>
    <dbReference type="NCBI Taxonomy" id="1129794"/>
    <lineage>
        <taxon>Bacteria</taxon>
        <taxon>Pseudomonadati</taxon>
        <taxon>Pseudomonadota</taxon>
        <taxon>Gammaproteobacteria</taxon>
        <taxon>Alteromonadales</taxon>
        <taxon>Alteromonadaceae</taxon>
        <taxon>Paraglaciecola</taxon>
    </lineage>
</organism>
<reference evidence="1 2" key="1">
    <citation type="journal article" date="2013" name="Genome Announc.">
        <title>Complete Genome Sequence of Glaciecola psychrophila Strain 170T.</title>
        <authorList>
            <person name="Yin J."/>
            <person name="Chen J."/>
            <person name="Liu G."/>
            <person name="Yu Y."/>
            <person name="Song L."/>
            <person name="Wang X."/>
            <person name="Qu X."/>
        </authorList>
    </citation>
    <scope>NUCLEOTIDE SEQUENCE [LARGE SCALE GENOMIC DNA]</scope>
    <source>
        <strain evidence="1 2">170</strain>
    </source>
</reference>
<dbReference type="Proteomes" id="UP000011864">
    <property type="component" value="Chromosome"/>
</dbReference>
<evidence type="ECO:0000313" key="1">
    <source>
        <dbReference type="EMBL" id="AGH43905.1"/>
    </source>
</evidence>
<dbReference type="eggNOG" id="COG4335">
    <property type="taxonomic scope" value="Bacteria"/>
</dbReference>
<dbReference type="STRING" id="1129794.C427_1796"/>
<dbReference type="KEGG" id="gps:C427_1796"/>
<accession>M4RJY1</accession>
<proteinExistence type="predicted"/>
<dbReference type="RefSeq" id="WP_015430627.1">
    <property type="nucleotide sequence ID" value="NC_020514.1"/>
</dbReference>
<gene>
    <name evidence="1" type="ORF">C427_1796</name>
</gene>
<keyword evidence="2" id="KW-1185">Reference proteome</keyword>
<sequence length="42" mass="4735">MANNLNDIGKDHPELLAGIAKNWLENAPDDRVWLVKHVLRSA</sequence>
<dbReference type="HOGENOM" id="CLU_3255318_0_0_6"/>
<dbReference type="EMBL" id="CP003837">
    <property type="protein sequence ID" value="AGH43905.1"/>
    <property type="molecule type" value="Genomic_DNA"/>
</dbReference>
<name>M4RJY1_9ALTE</name>
<dbReference type="AlphaFoldDB" id="M4RJY1"/>
<protein>
    <submittedName>
        <fullName evidence="1">Putative DNA alkylation repair enzyme</fullName>
    </submittedName>
</protein>
<dbReference type="Gene3D" id="1.25.40.290">
    <property type="entry name" value="ARM repeat domains"/>
    <property type="match status" value="1"/>
</dbReference>